<name>A0A6A6WF29_9PEZI</name>
<feature type="compositionally biased region" description="Low complexity" evidence="1">
    <location>
        <begin position="456"/>
        <end position="467"/>
    </location>
</feature>
<sequence>MPLDSAPTADDVFAAMFSYHPRDPLHPTQSHRLNSHQRTRTSAPSEELTQGSTISGLTSLENDTDEFGQFMIQQARDEKRLRSAINSNVPIQPFRKARKQQSLSLTFQNLERSNSDSKYELGYGANREAGSPASINGSDMSDPPLRLPTTWGRKGRVNRDWIKTIAAPQDATGELGQERWGHDTASRSKRSSLGPARDSRRSSLSPNLETSFAKRLSVSPTPRSYSPVARVSSPSPRSSSPFPRSGTPVSRIPQPSPKPATPTPSASRIPRLAKSNSALHEIAALELESDLSLNSVITSTPAPSSRLLQSIRSERVKLEQAKKDLDEEHCSTIINTVLGPEVDSSDSTRDTLRALSRILTPRKSPPEEQAQAKAHHDTKSKPSAPVTERTDTILEGAIDSAEEQTRANGKVEEDPDMEIRASFDIKQESPKRKAVARFVESPRRQSQPSNQTHNKSLSVPSLAASSAREATSNPANLRKRSTTDSETRIKPRDPAPDKSPTKLARVVTRPELPKSALEALLSRAKSTEETLEPLGDSTIDSLEDFFTMKRSGSGQDDLEDDTLAGIQVANNPPKNDNERKRFHEVDQLVAMNTRLRATRANLRQSSQGLRKFEHQVNSKSQETVPFNPNSSTSSTSSVNSIMAADGTLHTCPSTTREILIINPFLLLWAAFIRLFFYIDPATSKKHMTWFGLATFSFLGWLVLEWSACNTFCRPRYAVRMQGYGIDLYAPEFPFVIPTLVWRFLGLGPDEEEGRF</sequence>
<feature type="compositionally biased region" description="Polar residues" evidence="1">
    <location>
        <begin position="444"/>
        <end position="455"/>
    </location>
</feature>
<feature type="region of interest" description="Disordered" evidence="1">
    <location>
        <begin position="20"/>
        <end position="60"/>
    </location>
</feature>
<keyword evidence="2" id="KW-0472">Membrane</keyword>
<dbReference type="AlphaFoldDB" id="A0A6A6WF29"/>
<dbReference type="EMBL" id="ML996567">
    <property type="protein sequence ID" value="KAF2761145.1"/>
    <property type="molecule type" value="Genomic_DNA"/>
</dbReference>
<protein>
    <submittedName>
        <fullName evidence="3">Uncharacterized protein</fullName>
    </submittedName>
</protein>
<feature type="compositionally biased region" description="Basic and acidic residues" evidence="1">
    <location>
        <begin position="176"/>
        <end position="186"/>
    </location>
</feature>
<feature type="compositionally biased region" description="Basic and acidic residues" evidence="1">
    <location>
        <begin position="403"/>
        <end position="431"/>
    </location>
</feature>
<gene>
    <name evidence="3" type="ORF">EJ05DRAFT_254164</name>
</gene>
<feature type="region of interest" description="Disordered" evidence="1">
    <location>
        <begin position="356"/>
        <end position="510"/>
    </location>
</feature>
<accession>A0A6A6WF29</accession>
<feature type="compositionally biased region" description="Low complexity" evidence="1">
    <location>
        <begin position="222"/>
        <end position="245"/>
    </location>
</feature>
<feature type="transmembrane region" description="Helical" evidence="2">
    <location>
        <begin position="658"/>
        <end position="676"/>
    </location>
</feature>
<feature type="region of interest" description="Disordered" evidence="1">
    <location>
        <begin position="617"/>
        <end position="637"/>
    </location>
</feature>
<evidence type="ECO:0000256" key="2">
    <source>
        <dbReference type="SAM" id="Phobius"/>
    </source>
</evidence>
<feature type="region of interest" description="Disordered" evidence="1">
    <location>
        <begin position="168"/>
        <end position="268"/>
    </location>
</feature>
<dbReference type="GeneID" id="54481250"/>
<keyword evidence="4" id="KW-1185">Reference proteome</keyword>
<dbReference type="Proteomes" id="UP000799437">
    <property type="component" value="Unassembled WGS sequence"/>
</dbReference>
<feature type="transmembrane region" description="Helical" evidence="2">
    <location>
        <begin position="688"/>
        <end position="707"/>
    </location>
</feature>
<feature type="compositionally biased region" description="Low complexity" evidence="1">
    <location>
        <begin position="623"/>
        <end position="637"/>
    </location>
</feature>
<keyword evidence="2" id="KW-1133">Transmembrane helix</keyword>
<dbReference type="RefSeq" id="XP_033603596.1">
    <property type="nucleotide sequence ID" value="XM_033740196.1"/>
</dbReference>
<keyword evidence="2" id="KW-0812">Transmembrane</keyword>
<feature type="compositionally biased region" description="Polar residues" evidence="1">
    <location>
        <begin position="40"/>
        <end position="60"/>
    </location>
</feature>
<feature type="compositionally biased region" description="Basic and acidic residues" evidence="1">
    <location>
        <begin position="481"/>
        <end position="500"/>
    </location>
</feature>
<dbReference type="OrthoDB" id="3439035at2759"/>
<reference evidence="3" key="1">
    <citation type="journal article" date="2020" name="Stud. Mycol.">
        <title>101 Dothideomycetes genomes: a test case for predicting lifestyles and emergence of pathogens.</title>
        <authorList>
            <person name="Haridas S."/>
            <person name="Albert R."/>
            <person name="Binder M."/>
            <person name="Bloem J."/>
            <person name="Labutti K."/>
            <person name="Salamov A."/>
            <person name="Andreopoulos B."/>
            <person name="Baker S."/>
            <person name="Barry K."/>
            <person name="Bills G."/>
            <person name="Bluhm B."/>
            <person name="Cannon C."/>
            <person name="Castanera R."/>
            <person name="Culley D."/>
            <person name="Daum C."/>
            <person name="Ezra D."/>
            <person name="Gonzalez J."/>
            <person name="Henrissat B."/>
            <person name="Kuo A."/>
            <person name="Liang C."/>
            <person name="Lipzen A."/>
            <person name="Lutzoni F."/>
            <person name="Magnuson J."/>
            <person name="Mondo S."/>
            <person name="Nolan M."/>
            <person name="Ohm R."/>
            <person name="Pangilinan J."/>
            <person name="Park H.-J."/>
            <person name="Ramirez L."/>
            <person name="Alfaro M."/>
            <person name="Sun H."/>
            <person name="Tritt A."/>
            <person name="Yoshinaga Y."/>
            <person name="Zwiers L.-H."/>
            <person name="Turgeon B."/>
            <person name="Goodwin S."/>
            <person name="Spatafora J."/>
            <person name="Crous P."/>
            <person name="Grigoriev I."/>
        </authorList>
    </citation>
    <scope>NUCLEOTIDE SEQUENCE</scope>
    <source>
        <strain evidence="3">CBS 121739</strain>
    </source>
</reference>
<evidence type="ECO:0000256" key="1">
    <source>
        <dbReference type="SAM" id="MobiDB-lite"/>
    </source>
</evidence>
<organism evidence="3 4">
    <name type="scientific">Pseudovirgaria hyperparasitica</name>
    <dbReference type="NCBI Taxonomy" id="470096"/>
    <lineage>
        <taxon>Eukaryota</taxon>
        <taxon>Fungi</taxon>
        <taxon>Dikarya</taxon>
        <taxon>Ascomycota</taxon>
        <taxon>Pezizomycotina</taxon>
        <taxon>Dothideomycetes</taxon>
        <taxon>Dothideomycetes incertae sedis</taxon>
        <taxon>Acrospermales</taxon>
        <taxon>Acrospermaceae</taxon>
        <taxon>Pseudovirgaria</taxon>
    </lineage>
</organism>
<proteinExistence type="predicted"/>
<evidence type="ECO:0000313" key="3">
    <source>
        <dbReference type="EMBL" id="KAF2761145.1"/>
    </source>
</evidence>
<feature type="region of interest" description="Disordered" evidence="1">
    <location>
        <begin position="117"/>
        <end position="145"/>
    </location>
</feature>
<evidence type="ECO:0000313" key="4">
    <source>
        <dbReference type="Proteomes" id="UP000799437"/>
    </source>
</evidence>